<evidence type="ECO:0000256" key="1">
    <source>
        <dbReference type="ARBA" id="ARBA00004141"/>
    </source>
</evidence>
<keyword evidence="8" id="KW-1185">Reference proteome</keyword>
<feature type="transmembrane region" description="Helical" evidence="5">
    <location>
        <begin position="290"/>
        <end position="312"/>
    </location>
</feature>
<dbReference type="Pfam" id="PF07690">
    <property type="entry name" value="MFS_1"/>
    <property type="match status" value="1"/>
</dbReference>
<dbReference type="Gene3D" id="1.20.1720.10">
    <property type="entry name" value="Multidrug resistance protein D"/>
    <property type="match status" value="1"/>
</dbReference>
<keyword evidence="4 5" id="KW-0472">Membrane</keyword>
<dbReference type="Proteomes" id="UP000800200">
    <property type="component" value="Unassembled WGS sequence"/>
</dbReference>
<feature type="transmembrane region" description="Helical" evidence="5">
    <location>
        <begin position="388"/>
        <end position="409"/>
    </location>
</feature>
<keyword evidence="2 5" id="KW-0812">Transmembrane</keyword>
<evidence type="ECO:0000256" key="5">
    <source>
        <dbReference type="SAM" id="Phobius"/>
    </source>
</evidence>
<feature type="transmembrane region" description="Helical" evidence="5">
    <location>
        <begin position="12"/>
        <end position="34"/>
    </location>
</feature>
<evidence type="ECO:0000259" key="6">
    <source>
        <dbReference type="PROSITE" id="PS50850"/>
    </source>
</evidence>
<dbReference type="GO" id="GO:0005886">
    <property type="term" value="C:plasma membrane"/>
    <property type="evidence" value="ECO:0007669"/>
    <property type="project" value="TreeGrafter"/>
</dbReference>
<feature type="transmembrane region" description="Helical" evidence="5">
    <location>
        <begin position="167"/>
        <end position="187"/>
    </location>
</feature>
<dbReference type="InterPro" id="IPR036259">
    <property type="entry name" value="MFS_trans_sf"/>
</dbReference>
<proteinExistence type="predicted"/>
<feature type="transmembrane region" description="Helical" evidence="5">
    <location>
        <begin position="332"/>
        <end position="349"/>
    </location>
</feature>
<evidence type="ECO:0000256" key="4">
    <source>
        <dbReference type="ARBA" id="ARBA00023136"/>
    </source>
</evidence>
<dbReference type="SUPFAM" id="SSF103473">
    <property type="entry name" value="MFS general substrate transporter"/>
    <property type="match status" value="2"/>
</dbReference>
<feature type="domain" description="Major facilitator superfamily (MFS) profile" evidence="6">
    <location>
        <begin position="9"/>
        <end position="469"/>
    </location>
</feature>
<protein>
    <submittedName>
        <fullName evidence="7">MFS general substrate transporter</fullName>
    </submittedName>
</protein>
<comment type="subcellular location">
    <subcellularLocation>
        <location evidence="1">Membrane</location>
        <topology evidence="1">Multi-pass membrane protein</topology>
    </subcellularLocation>
</comment>
<feature type="transmembrane region" description="Helical" evidence="5">
    <location>
        <begin position="248"/>
        <end position="269"/>
    </location>
</feature>
<feature type="transmembrane region" description="Helical" evidence="5">
    <location>
        <begin position="79"/>
        <end position="101"/>
    </location>
</feature>
<evidence type="ECO:0000313" key="7">
    <source>
        <dbReference type="EMBL" id="KAF2184758.1"/>
    </source>
</evidence>
<dbReference type="InterPro" id="IPR011701">
    <property type="entry name" value="MFS"/>
</dbReference>
<dbReference type="AlphaFoldDB" id="A0A6A6E2P3"/>
<evidence type="ECO:0000256" key="3">
    <source>
        <dbReference type="ARBA" id="ARBA00022989"/>
    </source>
</evidence>
<gene>
    <name evidence="7" type="ORF">K469DRAFT_727015</name>
</gene>
<dbReference type="InterPro" id="IPR020846">
    <property type="entry name" value="MFS_dom"/>
</dbReference>
<sequence>MTGWRLHAVTFWLLLSIYIVQMEASVTATAVLNITDELGGYEKSSWLFTAYLLTYCGKEEPPQNIIWAKLSDITGRKPTLIITLLVFTVVSAACGASHTLAQLIMFRWVQGVGGGGTFALIQLIFFELVPPAKWPLYLTILTGVIAFSLVTGPLIGGTIALHKHWRWIFYINVPVGVVAIAGLLPMFPNRLWNEPASQDSKAIHTRLFLHGSLWRIDILGSMLLLGVTLLSSTGLQQAALGYAWTSPFVLPLLISAVPFTFAFFTWQWFITTRRANPEPVFPWRFCQSRICLGMILNTYLVGTGLMALIALFPQRFMTVNGLSPFHAALRTLPFGAMVPAGSSIASILMGKPQIPLCYIVLSGTIMQIIGTIFLARTPTDSYIHPSQYGFQILTGTGMGFLNAALILLVPYATEKRDLAVGTATISQFRILGGIIGIAIVTSVSTPYLRDHLQSILPQGLVQLLLSKTEAMGKLPSDVWEKVRAIFGEAYNLQMKVMIGFAVAQLPATALMWTNQVALPGHTHA</sequence>
<reference evidence="7" key="1">
    <citation type="journal article" date="2020" name="Stud. Mycol.">
        <title>101 Dothideomycetes genomes: a test case for predicting lifestyles and emergence of pathogens.</title>
        <authorList>
            <person name="Haridas S."/>
            <person name="Albert R."/>
            <person name="Binder M."/>
            <person name="Bloem J."/>
            <person name="Labutti K."/>
            <person name="Salamov A."/>
            <person name="Andreopoulos B."/>
            <person name="Baker S."/>
            <person name="Barry K."/>
            <person name="Bills G."/>
            <person name="Bluhm B."/>
            <person name="Cannon C."/>
            <person name="Castanera R."/>
            <person name="Culley D."/>
            <person name="Daum C."/>
            <person name="Ezra D."/>
            <person name="Gonzalez J."/>
            <person name="Henrissat B."/>
            <person name="Kuo A."/>
            <person name="Liang C."/>
            <person name="Lipzen A."/>
            <person name="Lutzoni F."/>
            <person name="Magnuson J."/>
            <person name="Mondo S."/>
            <person name="Nolan M."/>
            <person name="Ohm R."/>
            <person name="Pangilinan J."/>
            <person name="Park H.-J."/>
            <person name="Ramirez L."/>
            <person name="Alfaro M."/>
            <person name="Sun H."/>
            <person name="Tritt A."/>
            <person name="Yoshinaga Y."/>
            <person name="Zwiers L.-H."/>
            <person name="Turgeon B."/>
            <person name="Goodwin S."/>
            <person name="Spatafora J."/>
            <person name="Crous P."/>
            <person name="Grigoriev I."/>
        </authorList>
    </citation>
    <scope>NUCLEOTIDE SEQUENCE</scope>
    <source>
        <strain evidence="7">CBS 207.26</strain>
    </source>
</reference>
<feature type="transmembrane region" description="Helical" evidence="5">
    <location>
        <begin position="107"/>
        <end position="129"/>
    </location>
</feature>
<dbReference type="GO" id="GO:0022857">
    <property type="term" value="F:transmembrane transporter activity"/>
    <property type="evidence" value="ECO:0007669"/>
    <property type="project" value="InterPro"/>
</dbReference>
<dbReference type="OrthoDB" id="440553at2759"/>
<dbReference type="EMBL" id="ML994636">
    <property type="protein sequence ID" value="KAF2184758.1"/>
    <property type="molecule type" value="Genomic_DNA"/>
</dbReference>
<dbReference type="PROSITE" id="PS50850">
    <property type="entry name" value="MFS"/>
    <property type="match status" value="1"/>
</dbReference>
<dbReference type="PANTHER" id="PTHR23501:SF43">
    <property type="entry name" value="MULTIDRUG TRANSPORTER, PUTATIVE (AFU_ORTHOLOGUE AFUA_6G03040)-RELATED"/>
    <property type="match status" value="1"/>
</dbReference>
<evidence type="ECO:0000313" key="8">
    <source>
        <dbReference type="Proteomes" id="UP000800200"/>
    </source>
</evidence>
<keyword evidence="3 5" id="KW-1133">Transmembrane helix</keyword>
<organism evidence="7 8">
    <name type="scientific">Zopfia rhizophila CBS 207.26</name>
    <dbReference type="NCBI Taxonomy" id="1314779"/>
    <lineage>
        <taxon>Eukaryota</taxon>
        <taxon>Fungi</taxon>
        <taxon>Dikarya</taxon>
        <taxon>Ascomycota</taxon>
        <taxon>Pezizomycotina</taxon>
        <taxon>Dothideomycetes</taxon>
        <taxon>Dothideomycetes incertae sedis</taxon>
        <taxon>Zopfiaceae</taxon>
        <taxon>Zopfia</taxon>
    </lineage>
</organism>
<name>A0A6A6E2P3_9PEZI</name>
<accession>A0A6A6E2P3</accession>
<feature type="transmembrane region" description="Helical" evidence="5">
    <location>
        <begin position="430"/>
        <end position="448"/>
    </location>
</feature>
<feature type="transmembrane region" description="Helical" evidence="5">
    <location>
        <begin position="136"/>
        <end position="161"/>
    </location>
</feature>
<evidence type="ECO:0000256" key="2">
    <source>
        <dbReference type="ARBA" id="ARBA00022692"/>
    </source>
</evidence>
<feature type="transmembrane region" description="Helical" evidence="5">
    <location>
        <begin position="356"/>
        <end position="376"/>
    </location>
</feature>
<dbReference type="PANTHER" id="PTHR23501">
    <property type="entry name" value="MAJOR FACILITATOR SUPERFAMILY"/>
    <property type="match status" value="1"/>
</dbReference>